<dbReference type="InterPro" id="IPR001478">
    <property type="entry name" value="PDZ"/>
</dbReference>
<dbReference type="Gene3D" id="2.30.42.10">
    <property type="match status" value="1"/>
</dbReference>
<dbReference type="AlphaFoldDB" id="A0A2K3L448"/>
<dbReference type="PROSITE" id="PS50106">
    <property type="entry name" value="PDZ"/>
    <property type="match status" value="1"/>
</dbReference>
<comment type="caution">
    <text evidence="2">The sequence shown here is derived from an EMBL/GenBank/DDBJ whole genome shotgun (WGS) entry which is preliminary data.</text>
</comment>
<dbReference type="EMBL" id="ASHM01025848">
    <property type="protein sequence ID" value="PNX73311.1"/>
    <property type="molecule type" value="Genomic_DNA"/>
</dbReference>
<dbReference type="InterPro" id="IPR036034">
    <property type="entry name" value="PDZ_sf"/>
</dbReference>
<dbReference type="Proteomes" id="UP000236291">
    <property type="component" value="Unassembled WGS sequence"/>
</dbReference>
<gene>
    <name evidence="2" type="ORF">L195_g029210</name>
</gene>
<reference evidence="2 3" key="1">
    <citation type="journal article" date="2014" name="Am. J. Bot.">
        <title>Genome assembly and annotation for red clover (Trifolium pratense; Fabaceae).</title>
        <authorList>
            <person name="Istvanek J."/>
            <person name="Jaros M."/>
            <person name="Krenek A."/>
            <person name="Repkova J."/>
        </authorList>
    </citation>
    <scope>NUCLEOTIDE SEQUENCE [LARGE SCALE GENOMIC DNA]</scope>
    <source>
        <strain evidence="3">cv. Tatra</strain>
        <tissue evidence="2">Young leaves</tissue>
    </source>
</reference>
<organism evidence="2 3">
    <name type="scientific">Trifolium pratense</name>
    <name type="common">Red clover</name>
    <dbReference type="NCBI Taxonomy" id="57577"/>
    <lineage>
        <taxon>Eukaryota</taxon>
        <taxon>Viridiplantae</taxon>
        <taxon>Streptophyta</taxon>
        <taxon>Embryophyta</taxon>
        <taxon>Tracheophyta</taxon>
        <taxon>Spermatophyta</taxon>
        <taxon>Magnoliopsida</taxon>
        <taxon>eudicotyledons</taxon>
        <taxon>Gunneridae</taxon>
        <taxon>Pentapetalae</taxon>
        <taxon>rosids</taxon>
        <taxon>fabids</taxon>
        <taxon>Fabales</taxon>
        <taxon>Fabaceae</taxon>
        <taxon>Papilionoideae</taxon>
        <taxon>50 kb inversion clade</taxon>
        <taxon>NPAAA clade</taxon>
        <taxon>Hologalegina</taxon>
        <taxon>IRL clade</taxon>
        <taxon>Trifolieae</taxon>
        <taxon>Trifolium</taxon>
    </lineage>
</organism>
<accession>A0A2K3L448</accession>
<name>A0A2K3L448_TRIPR</name>
<feature type="non-terminal residue" evidence="2">
    <location>
        <position position="1"/>
    </location>
</feature>
<evidence type="ECO:0000259" key="1">
    <source>
        <dbReference type="PROSITE" id="PS50106"/>
    </source>
</evidence>
<proteinExistence type="predicted"/>
<sequence>VYKGSPADKVGVRSGDSINAVNGRKFCGGLQEYAELLNDVSDILRRLLIDGFY</sequence>
<dbReference type="InterPro" id="IPR041489">
    <property type="entry name" value="PDZ_6"/>
</dbReference>
<dbReference type="SUPFAM" id="SSF50156">
    <property type="entry name" value="PDZ domain-like"/>
    <property type="match status" value="1"/>
</dbReference>
<protein>
    <recommendedName>
        <fullName evidence="1">PDZ domain-containing protein</fullName>
    </recommendedName>
</protein>
<dbReference type="Pfam" id="PF17820">
    <property type="entry name" value="PDZ_6"/>
    <property type="match status" value="1"/>
</dbReference>
<evidence type="ECO:0000313" key="3">
    <source>
        <dbReference type="Proteomes" id="UP000236291"/>
    </source>
</evidence>
<feature type="domain" description="PDZ" evidence="1">
    <location>
        <begin position="1"/>
        <end position="24"/>
    </location>
</feature>
<evidence type="ECO:0000313" key="2">
    <source>
        <dbReference type="EMBL" id="PNX73311.1"/>
    </source>
</evidence>
<reference evidence="2 3" key="2">
    <citation type="journal article" date="2017" name="Front. Plant Sci.">
        <title>Gene Classification and Mining of Molecular Markers Useful in Red Clover (Trifolium pratense) Breeding.</title>
        <authorList>
            <person name="Istvanek J."/>
            <person name="Dluhosova J."/>
            <person name="Dluhos P."/>
            <person name="Patkova L."/>
            <person name="Nedelnik J."/>
            <person name="Repkova J."/>
        </authorList>
    </citation>
    <scope>NUCLEOTIDE SEQUENCE [LARGE SCALE GENOMIC DNA]</scope>
    <source>
        <strain evidence="3">cv. Tatra</strain>
        <tissue evidence="2">Young leaves</tissue>
    </source>
</reference>